<keyword evidence="4" id="KW-1185">Reference proteome</keyword>
<gene>
    <name evidence="3" type="ORF">SAMN02745110_00779</name>
</gene>
<dbReference type="AlphaFoldDB" id="A0A1T4LBQ0"/>
<evidence type="ECO:0000313" key="3">
    <source>
        <dbReference type="EMBL" id="SJZ52086.1"/>
    </source>
</evidence>
<dbReference type="EMBL" id="FUXA01000005">
    <property type="protein sequence ID" value="SJZ52086.1"/>
    <property type="molecule type" value="Genomic_DNA"/>
</dbReference>
<feature type="chain" id="PRO_5039275163" evidence="1">
    <location>
        <begin position="25"/>
        <end position="290"/>
    </location>
</feature>
<dbReference type="PROSITE" id="PS51257">
    <property type="entry name" value="PROKAR_LIPOPROTEIN"/>
    <property type="match status" value="1"/>
</dbReference>
<feature type="domain" description="GerMN" evidence="2">
    <location>
        <begin position="194"/>
        <end position="273"/>
    </location>
</feature>
<dbReference type="Pfam" id="PF10646">
    <property type="entry name" value="Germane"/>
    <property type="match status" value="1"/>
</dbReference>
<sequence>MSKKKNKVLICLFFAGIMSFVSCGKNTDKKKKNEDIPKENIVNIYHSEEQGITIGDEYLLKQPDSFNASVEEVVSAFKSEGALSIVSIIPDEYNNINITVAKKEDLSDEELLLEEAALVKTFSQIAGIGDITISFDSKDDEDSIKFTSDSFFFYDEASGANNTIEVSCYIPNSQGKKLMRVLPVLEVESGESPEMAILKYLKSQGVYNEDTEIINVFTRGGICYINFSEHFQEGSRKIADEVAIYSIVDSLIGTKGINAVKIYIDGDESGKYRGKLDISEPLFFEGGLIE</sequence>
<dbReference type="SMART" id="SM00909">
    <property type="entry name" value="Germane"/>
    <property type="match status" value="1"/>
</dbReference>
<evidence type="ECO:0000259" key="2">
    <source>
        <dbReference type="SMART" id="SM00909"/>
    </source>
</evidence>
<dbReference type="InterPro" id="IPR019606">
    <property type="entry name" value="GerMN"/>
</dbReference>
<dbReference type="RefSeq" id="WP_078786572.1">
    <property type="nucleotide sequence ID" value="NZ_FMTO01000005.1"/>
</dbReference>
<evidence type="ECO:0000256" key="1">
    <source>
        <dbReference type="SAM" id="SignalP"/>
    </source>
</evidence>
<dbReference type="OrthoDB" id="9809406at2"/>
<feature type="signal peptide" evidence="1">
    <location>
        <begin position="1"/>
        <end position="24"/>
    </location>
</feature>
<organism evidence="3 4">
    <name type="scientific">Eubacterium ruminantium</name>
    <dbReference type="NCBI Taxonomy" id="42322"/>
    <lineage>
        <taxon>Bacteria</taxon>
        <taxon>Bacillati</taxon>
        <taxon>Bacillota</taxon>
        <taxon>Clostridia</taxon>
        <taxon>Eubacteriales</taxon>
        <taxon>Eubacteriaceae</taxon>
        <taxon>Eubacterium</taxon>
    </lineage>
</organism>
<name>A0A1T4LBQ0_9FIRM</name>
<dbReference type="Proteomes" id="UP000189857">
    <property type="component" value="Unassembled WGS sequence"/>
</dbReference>
<accession>A0A1T4LBQ0</accession>
<protein>
    <submittedName>
        <fullName evidence="3">Sporulation and spore germination</fullName>
    </submittedName>
</protein>
<evidence type="ECO:0000313" key="4">
    <source>
        <dbReference type="Proteomes" id="UP000189857"/>
    </source>
</evidence>
<keyword evidence="1" id="KW-0732">Signal</keyword>
<proteinExistence type="predicted"/>
<reference evidence="3 4" key="1">
    <citation type="submission" date="2017-02" db="EMBL/GenBank/DDBJ databases">
        <authorList>
            <person name="Peterson S.W."/>
        </authorList>
    </citation>
    <scope>NUCLEOTIDE SEQUENCE [LARGE SCALE GENOMIC DNA]</scope>
    <source>
        <strain evidence="3 4">ATCC 17233</strain>
    </source>
</reference>